<proteinExistence type="predicted"/>
<dbReference type="EMBL" id="BLAF01000016">
    <property type="protein sequence ID" value="GES20413.1"/>
    <property type="molecule type" value="Genomic_DNA"/>
</dbReference>
<dbReference type="Gene3D" id="4.10.320.10">
    <property type="entry name" value="E3-binding domain"/>
    <property type="match status" value="1"/>
</dbReference>
<dbReference type="Proteomes" id="UP000377595">
    <property type="component" value="Unassembled WGS sequence"/>
</dbReference>
<dbReference type="RefSeq" id="WP_218038352.1">
    <property type="nucleotide sequence ID" value="NZ_BAAAHM010000021.1"/>
</dbReference>
<protein>
    <recommendedName>
        <fullName evidence="2">Lsr2 DNA-binding domain-containing protein</fullName>
    </recommendedName>
</protein>
<name>A0A5M3XMN5_9ACTN</name>
<dbReference type="InterPro" id="IPR055370">
    <property type="entry name" value="Lsr2_DNA-bd"/>
</dbReference>
<feature type="domain" description="Lsr2 DNA-binding" evidence="2">
    <location>
        <begin position="58"/>
        <end position="91"/>
    </location>
</feature>
<accession>A0A5M3XMN5</accession>
<reference evidence="3 4" key="1">
    <citation type="submission" date="2019-10" db="EMBL/GenBank/DDBJ databases">
        <title>Whole genome shotgun sequence of Acrocarpospora pleiomorpha NBRC 16267.</title>
        <authorList>
            <person name="Ichikawa N."/>
            <person name="Kimura A."/>
            <person name="Kitahashi Y."/>
            <person name="Komaki H."/>
            <person name="Oguchi A."/>
        </authorList>
    </citation>
    <scope>NUCLEOTIDE SEQUENCE [LARGE SCALE GENOMIC DNA]</scope>
    <source>
        <strain evidence="3 4">NBRC 16267</strain>
    </source>
</reference>
<dbReference type="Pfam" id="PF23359">
    <property type="entry name" value="Lsr2_DNA-bd"/>
    <property type="match status" value="1"/>
</dbReference>
<comment type="caution">
    <text evidence="3">The sequence shown here is derived from an EMBL/GenBank/DDBJ whole genome shotgun (WGS) entry which is preliminary data.</text>
</comment>
<evidence type="ECO:0000259" key="2">
    <source>
        <dbReference type="Pfam" id="PF23359"/>
    </source>
</evidence>
<sequence>MVADGIAELQVAFPNMPIVFGETRQLAEEWTYRFLAATYAAADHSPPRPSPVDVRPEPSTAEVRAWACERGLDVPGKRRLRPEIWEAYRAAHL</sequence>
<dbReference type="InterPro" id="IPR036625">
    <property type="entry name" value="E3-bd_dom_sf"/>
</dbReference>
<gene>
    <name evidence="3" type="ORF">Aple_033090</name>
</gene>
<evidence type="ECO:0000313" key="4">
    <source>
        <dbReference type="Proteomes" id="UP000377595"/>
    </source>
</evidence>
<evidence type="ECO:0000256" key="1">
    <source>
        <dbReference type="ARBA" id="ARBA00023125"/>
    </source>
</evidence>
<dbReference type="AlphaFoldDB" id="A0A5M3XMN5"/>
<keyword evidence="1" id="KW-0238">DNA-binding</keyword>
<organism evidence="3 4">
    <name type="scientific">Acrocarpospora pleiomorpha</name>
    <dbReference type="NCBI Taxonomy" id="90975"/>
    <lineage>
        <taxon>Bacteria</taxon>
        <taxon>Bacillati</taxon>
        <taxon>Actinomycetota</taxon>
        <taxon>Actinomycetes</taxon>
        <taxon>Streptosporangiales</taxon>
        <taxon>Streptosporangiaceae</taxon>
        <taxon>Acrocarpospora</taxon>
    </lineage>
</organism>
<keyword evidence="4" id="KW-1185">Reference proteome</keyword>
<evidence type="ECO:0000313" key="3">
    <source>
        <dbReference type="EMBL" id="GES20413.1"/>
    </source>
</evidence>
<dbReference type="GO" id="GO:0016746">
    <property type="term" value="F:acyltransferase activity"/>
    <property type="evidence" value="ECO:0007669"/>
    <property type="project" value="InterPro"/>
</dbReference>